<feature type="region of interest" description="Disordered" evidence="1">
    <location>
        <begin position="19"/>
        <end position="114"/>
    </location>
</feature>
<reference evidence="3 4" key="1">
    <citation type="submission" date="2020-07" db="EMBL/GenBank/DDBJ databases">
        <authorList>
            <person name="Criscuolo A."/>
        </authorList>
    </citation>
    <scope>NUCLEOTIDE SEQUENCE [LARGE SCALE GENOMIC DNA]</scope>
    <source>
        <strain evidence="4">CIP 111030</strain>
    </source>
</reference>
<dbReference type="RefSeq" id="WP_186088437.1">
    <property type="nucleotide sequence ID" value="NZ_BMDB01000004.1"/>
</dbReference>
<accession>A0A6V7RM33</accession>
<feature type="signal peptide" evidence="2">
    <location>
        <begin position="1"/>
        <end position="17"/>
    </location>
</feature>
<feature type="compositionally biased region" description="Basic and acidic residues" evidence="1">
    <location>
        <begin position="28"/>
        <end position="38"/>
    </location>
</feature>
<evidence type="ECO:0000313" key="3">
    <source>
        <dbReference type="EMBL" id="CAD2079419.1"/>
    </source>
</evidence>
<feature type="compositionally biased region" description="Acidic residues" evidence="1">
    <location>
        <begin position="58"/>
        <end position="99"/>
    </location>
</feature>
<evidence type="ECO:0008006" key="5">
    <source>
        <dbReference type="Google" id="ProtNLM"/>
    </source>
</evidence>
<feature type="compositionally biased region" description="Acidic residues" evidence="1">
    <location>
        <begin position="39"/>
        <end position="48"/>
    </location>
</feature>
<keyword evidence="2" id="KW-0732">Signal</keyword>
<evidence type="ECO:0000256" key="1">
    <source>
        <dbReference type="SAM" id="MobiDB-lite"/>
    </source>
</evidence>
<protein>
    <recommendedName>
        <fullName evidence="5">Lipoprotein</fullName>
    </recommendedName>
</protein>
<organism evidence="3 4">
    <name type="scientific">Phocicoccus schoeneichii</name>
    <dbReference type="NCBI Taxonomy" id="1812261"/>
    <lineage>
        <taxon>Bacteria</taxon>
        <taxon>Bacillati</taxon>
        <taxon>Bacillota</taxon>
        <taxon>Bacilli</taxon>
        <taxon>Bacillales</taxon>
        <taxon>Salinicoccaceae</taxon>
        <taxon>Phocicoccus</taxon>
    </lineage>
</organism>
<keyword evidence="4" id="KW-1185">Reference proteome</keyword>
<dbReference type="AlphaFoldDB" id="A0A6V7RM33"/>
<feature type="chain" id="PRO_5038557425" description="Lipoprotein" evidence="2">
    <location>
        <begin position="18"/>
        <end position="345"/>
    </location>
</feature>
<dbReference type="Proteomes" id="UP000521032">
    <property type="component" value="Unassembled WGS sequence"/>
</dbReference>
<name>A0A6V7RM33_9BACL</name>
<dbReference type="EMBL" id="CAJEWE010000011">
    <property type="protein sequence ID" value="CAD2079419.1"/>
    <property type="molecule type" value="Genomic_DNA"/>
</dbReference>
<comment type="caution">
    <text evidence="3">The sequence shown here is derived from an EMBL/GenBank/DDBJ whole genome shotgun (WGS) entry which is preliminary data.</text>
</comment>
<gene>
    <name evidence="3" type="ORF">JEOSCH030_01631</name>
</gene>
<sequence length="345" mass="38605">MKYLKLLAVLFLSITLAACGDKSDEESADTKDENKTEETAETETENTEAADGTADSDSATEGDTESESESDDADTDTDSSDDSTESDNETDDSATEEEVVSTSEKEYKIGDDTTPLLGTKAIEFGEELEGKEESSLKAQEIIAEAPDSPNYILNNYLIMRVKNESTTNYDATVTRSMVDEADPAKIYTEVADKNTGEFRMFNYEENGKAYVYDQGSWVEFPLEGKDHVMYGLAENLVSIADENNSDFKVFEDDDQFYLEYSGPENELTKSISDSYNVRYTKVDLNTLKYNVLYSFDKEDKTLDDFIFVSRVKGQNPNETLQIEVHVEFDDYGNHPASKITKPQGL</sequence>
<proteinExistence type="predicted"/>
<evidence type="ECO:0000313" key="4">
    <source>
        <dbReference type="Proteomes" id="UP000521032"/>
    </source>
</evidence>
<dbReference type="PROSITE" id="PS51257">
    <property type="entry name" value="PROKAR_LIPOPROTEIN"/>
    <property type="match status" value="1"/>
</dbReference>
<evidence type="ECO:0000256" key="2">
    <source>
        <dbReference type="SAM" id="SignalP"/>
    </source>
</evidence>